<reference evidence="4" key="1">
    <citation type="submission" date="2016-12" db="EMBL/GenBank/DDBJ databases">
        <title>Draft Genome Sequences od Carboxydothermus pertinax and islandicus, Hydrogenogenic Carboxydotrophic Bacteria.</title>
        <authorList>
            <person name="Fukuyama Y."/>
            <person name="Ohmae K."/>
            <person name="Yoneda Y."/>
            <person name="Yoshida T."/>
            <person name="Sako Y."/>
        </authorList>
    </citation>
    <scope>NUCLEOTIDE SEQUENCE [LARGE SCALE GENOMIC DNA]</scope>
    <source>
        <strain evidence="4">Ug1</strain>
    </source>
</reference>
<dbReference type="SMART" id="SM00450">
    <property type="entry name" value="RHOD"/>
    <property type="match status" value="1"/>
</dbReference>
<dbReference type="NCBIfam" id="NF008750">
    <property type="entry name" value="PRK11784.1-2"/>
    <property type="match status" value="1"/>
</dbReference>
<dbReference type="NCBIfam" id="TIGR03167">
    <property type="entry name" value="tRNA_sel_U_synt"/>
    <property type="match status" value="1"/>
</dbReference>
<dbReference type="SUPFAM" id="SSF52540">
    <property type="entry name" value="P-loop containing nucleoside triphosphate hydrolases"/>
    <property type="match status" value="1"/>
</dbReference>
<proteinExistence type="predicted"/>
<evidence type="ECO:0000259" key="2">
    <source>
        <dbReference type="PROSITE" id="PS50206"/>
    </source>
</evidence>
<dbReference type="Gene3D" id="3.40.50.300">
    <property type="entry name" value="P-loop containing nucleotide triphosphate hydrolases"/>
    <property type="match status" value="1"/>
</dbReference>
<dbReference type="Pfam" id="PF26341">
    <property type="entry name" value="AAA_SelU"/>
    <property type="match status" value="1"/>
</dbReference>
<dbReference type="AlphaFoldDB" id="A0A1L8CW82"/>
<dbReference type="OrthoDB" id="9808735at2"/>
<dbReference type="InterPro" id="IPR036873">
    <property type="entry name" value="Rhodanese-like_dom_sf"/>
</dbReference>
<protein>
    <submittedName>
        <fullName evidence="3">tRNA 2-selenouridine(34) synthase MnmH</fullName>
    </submittedName>
</protein>
<accession>A0A1L8CW82</accession>
<evidence type="ECO:0000313" key="3">
    <source>
        <dbReference type="EMBL" id="GAV23109.1"/>
    </source>
</evidence>
<dbReference type="Gene3D" id="3.40.250.10">
    <property type="entry name" value="Rhodanese-like domain"/>
    <property type="match status" value="1"/>
</dbReference>
<dbReference type="PROSITE" id="PS50206">
    <property type="entry name" value="RHODANESE_3"/>
    <property type="match status" value="1"/>
</dbReference>
<dbReference type="SUPFAM" id="SSF52821">
    <property type="entry name" value="Rhodanese/Cell cycle control phosphatase"/>
    <property type="match status" value="1"/>
</dbReference>
<evidence type="ECO:0000313" key="4">
    <source>
        <dbReference type="Proteomes" id="UP000187485"/>
    </source>
</evidence>
<comment type="caution">
    <text evidence="3">The sequence shown here is derived from an EMBL/GenBank/DDBJ whole genome shotgun (WGS) entry which is preliminary data.</text>
</comment>
<evidence type="ECO:0000256" key="1">
    <source>
        <dbReference type="ARBA" id="ARBA00023266"/>
    </source>
</evidence>
<name>A0A1L8CW82_9THEO</name>
<dbReference type="EMBL" id="BDJK01000029">
    <property type="protein sequence ID" value="GAV23109.1"/>
    <property type="molecule type" value="Genomic_DNA"/>
</dbReference>
<dbReference type="Pfam" id="PF00581">
    <property type="entry name" value="Rhodanese"/>
    <property type="match status" value="1"/>
</dbReference>
<dbReference type="PANTHER" id="PTHR30401">
    <property type="entry name" value="TRNA 2-SELENOURIDINE SYNTHASE"/>
    <property type="match status" value="1"/>
</dbReference>
<keyword evidence="4" id="KW-1185">Reference proteome</keyword>
<dbReference type="Proteomes" id="UP000187485">
    <property type="component" value="Unassembled WGS sequence"/>
</dbReference>
<dbReference type="InterPro" id="IPR027417">
    <property type="entry name" value="P-loop_NTPase"/>
</dbReference>
<dbReference type="InterPro" id="IPR058840">
    <property type="entry name" value="AAA_SelU"/>
</dbReference>
<dbReference type="GO" id="GO:0002098">
    <property type="term" value="P:tRNA wobble uridine modification"/>
    <property type="evidence" value="ECO:0007669"/>
    <property type="project" value="InterPro"/>
</dbReference>
<sequence length="346" mass="40048">MKNITFADAQNLKNPIFIDIRSPREYAEDHIEGAINLPLFSDQEREIIGKIYKYEGVSQAKLAGLNFLSPKLPRLVKEILAYKEKGDIVVYCWRGGLRSLVFTEILRLVDIYVYRLEGGYKSYRQEVVRFFETAKTLFPVVLYGMTGVGKTLILKKLAEKGLPVLNLEQLASHRGSVFGHLGLLPQPSQKRFESMLYDVLKELKGFPFLVEGESRKIGKLFLPKELFQRMQEAPVILLELPEEQRIKNLLRDYQVDKIDIKYFLESLQSITVYLGRAKVESLSEDLKKGRFYEFTKTLLREYYDPLYKKSTAYLRNIKKVISGNDIDELVAGISEYWGEFTGRDLK</sequence>
<keyword evidence="1" id="KW-0711">Selenium</keyword>
<dbReference type="RefSeq" id="WP_075859559.1">
    <property type="nucleotide sequence ID" value="NZ_BDJK01000029.1"/>
</dbReference>
<dbReference type="InterPro" id="IPR017582">
    <property type="entry name" value="SelU"/>
</dbReference>
<dbReference type="InterPro" id="IPR001763">
    <property type="entry name" value="Rhodanese-like_dom"/>
</dbReference>
<dbReference type="STRING" id="870242.cpu_16190"/>
<organism evidence="3 4">
    <name type="scientific">Carboxydothermus pertinax</name>
    <dbReference type="NCBI Taxonomy" id="870242"/>
    <lineage>
        <taxon>Bacteria</taxon>
        <taxon>Bacillati</taxon>
        <taxon>Bacillota</taxon>
        <taxon>Clostridia</taxon>
        <taxon>Thermoanaerobacterales</taxon>
        <taxon>Thermoanaerobacteraceae</taxon>
        <taxon>Carboxydothermus</taxon>
    </lineage>
</organism>
<feature type="domain" description="Rhodanese" evidence="2">
    <location>
        <begin position="11"/>
        <end position="132"/>
    </location>
</feature>
<dbReference type="GO" id="GO:0043828">
    <property type="term" value="F:tRNA 2-selenouridine synthase activity"/>
    <property type="evidence" value="ECO:0007669"/>
    <property type="project" value="InterPro"/>
</dbReference>
<gene>
    <name evidence="3" type="ORF">cpu_16190</name>
</gene>
<dbReference type="PANTHER" id="PTHR30401:SF0">
    <property type="entry name" value="TRNA 2-SELENOURIDINE SYNTHASE"/>
    <property type="match status" value="1"/>
</dbReference>
<dbReference type="NCBIfam" id="NF008752">
    <property type="entry name" value="PRK11784.1-4"/>
    <property type="match status" value="1"/>
</dbReference>